<comment type="caution">
    <text evidence="5">The sequence shown here is derived from an EMBL/GenBank/DDBJ whole genome shotgun (WGS) entry which is preliminary data.</text>
</comment>
<sequence length="328" mass="37836">MAITLSCDDFFEAMPELFSMKSPRAYGKTSLLHNYGTVSLTHFNTGNGIAYGAFEGIFHEEMHLSSNEMKEQSFLYFNLGDDLCFKSINDKKTFSMRHSSMLQGTIHEGLHSLGIYEKERRYSCHTLIVDKALLDSLHAYEISLLQGYFQIDAYRDMEHPQRSLLEHIRHQKVLQGPLQELYLESKLLELVYQTFHNPTLHVCTKLCEDDCKALNKAKQILLNDLANPPSLKILARQCALNDFKLKQGFKKLFGTTVYGFVHAKRLEKAKEFLEKQEISVQEAALHVGYQSLSHFSKAFKECYGIFPSELKKERKYYLFPSPCMDRGE</sequence>
<evidence type="ECO:0000256" key="3">
    <source>
        <dbReference type="ARBA" id="ARBA00023163"/>
    </source>
</evidence>
<dbReference type="SUPFAM" id="SSF46689">
    <property type="entry name" value="Homeodomain-like"/>
    <property type="match status" value="2"/>
</dbReference>
<gene>
    <name evidence="5" type="ORF">CFH80_07950</name>
</gene>
<evidence type="ECO:0000259" key="4">
    <source>
        <dbReference type="PROSITE" id="PS01124"/>
    </source>
</evidence>
<dbReference type="GO" id="GO:0043565">
    <property type="term" value="F:sequence-specific DNA binding"/>
    <property type="evidence" value="ECO:0007669"/>
    <property type="project" value="InterPro"/>
</dbReference>
<keyword evidence="3" id="KW-0804">Transcription</keyword>
<dbReference type="SMART" id="SM00342">
    <property type="entry name" value="HTH_ARAC"/>
    <property type="match status" value="1"/>
</dbReference>
<dbReference type="InterPro" id="IPR018060">
    <property type="entry name" value="HTH_AraC"/>
</dbReference>
<evidence type="ECO:0000256" key="1">
    <source>
        <dbReference type="ARBA" id="ARBA00023015"/>
    </source>
</evidence>
<dbReference type="PANTHER" id="PTHR47893:SF1">
    <property type="entry name" value="REGULATORY PROTEIN PCHR"/>
    <property type="match status" value="1"/>
</dbReference>
<keyword evidence="2" id="KW-0238">DNA-binding</keyword>
<feature type="domain" description="HTH araC/xylS-type" evidence="4">
    <location>
        <begin position="215"/>
        <end position="313"/>
    </location>
</feature>
<dbReference type="InterPro" id="IPR053142">
    <property type="entry name" value="PchR_regulatory_protein"/>
</dbReference>
<name>A0A2D3WC47_9BACT</name>
<dbReference type="InterPro" id="IPR009057">
    <property type="entry name" value="Homeodomain-like_sf"/>
</dbReference>
<evidence type="ECO:0000313" key="6">
    <source>
        <dbReference type="Proteomes" id="UP000231638"/>
    </source>
</evidence>
<protein>
    <submittedName>
        <fullName evidence="5">AraC family transcriptional regulator</fullName>
    </submittedName>
</protein>
<proteinExistence type="predicted"/>
<keyword evidence="1" id="KW-0805">Transcription regulation</keyword>
<dbReference type="Gene3D" id="1.10.10.60">
    <property type="entry name" value="Homeodomain-like"/>
    <property type="match status" value="1"/>
</dbReference>
<accession>A0A2D3WC47</accession>
<dbReference type="Proteomes" id="UP000231638">
    <property type="component" value="Unassembled WGS sequence"/>
</dbReference>
<dbReference type="PRINTS" id="PR00032">
    <property type="entry name" value="HTHARAC"/>
</dbReference>
<evidence type="ECO:0000313" key="5">
    <source>
        <dbReference type="EMBL" id="DAB35866.1"/>
    </source>
</evidence>
<dbReference type="PANTHER" id="PTHR47893">
    <property type="entry name" value="REGULATORY PROTEIN PCHR"/>
    <property type="match status" value="1"/>
</dbReference>
<dbReference type="Pfam" id="PF12833">
    <property type="entry name" value="HTH_18"/>
    <property type="match status" value="1"/>
</dbReference>
<dbReference type="EMBL" id="DLUG01000205">
    <property type="protein sequence ID" value="DAB35866.1"/>
    <property type="molecule type" value="Genomic_DNA"/>
</dbReference>
<dbReference type="GO" id="GO:0003700">
    <property type="term" value="F:DNA-binding transcription factor activity"/>
    <property type="evidence" value="ECO:0007669"/>
    <property type="project" value="InterPro"/>
</dbReference>
<dbReference type="PROSITE" id="PS01124">
    <property type="entry name" value="HTH_ARAC_FAMILY_2"/>
    <property type="match status" value="1"/>
</dbReference>
<evidence type="ECO:0000256" key="2">
    <source>
        <dbReference type="ARBA" id="ARBA00023125"/>
    </source>
</evidence>
<reference evidence="5 6" key="1">
    <citation type="journal article" date="2017" name="Front. Microbiol.">
        <title>Comparative Genomic Analysis of the Class Epsilonproteobacteria and Proposed Reclassification to Epsilonbacteraeota (phyl. nov.).</title>
        <authorList>
            <person name="Waite D.W."/>
            <person name="Vanwonterghem I."/>
            <person name="Rinke C."/>
            <person name="Parks D.H."/>
            <person name="Zhang Y."/>
            <person name="Takai K."/>
            <person name="Sievert S.M."/>
            <person name="Simon J."/>
            <person name="Campbell B.J."/>
            <person name="Hanson T.E."/>
            <person name="Woyke T."/>
            <person name="Klotz M.G."/>
            <person name="Hugenholtz P."/>
        </authorList>
    </citation>
    <scope>NUCLEOTIDE SEQUENCE [LARGE SCALE GENOMIC DNA]</scope>
    <source>
        <strain evidence="5">UBA11420</strain>
    </source>
</reference>
<dbReference type="InterPro" id="IPR020449">
    <property type="entry name" value="Tscrpt_reg_AraC-type_HTH"/>
</dbReference>
<organism evidence="5 6">
    <name type="scientific">Sulfurospirillum cavolei</name>
    <dbReference type="NCBI Taxonomy" id="366522"/>
    <lineage>
        <taxon>Bacteria</taxon>
        <taxon>Pseudomonadati</taxon>
        <taxon>Campylobacterota</taxon>
        <taxon>Epsilonproteobacteria</taxon>
        <taxon>Campylobacterales</taxon>
        <taxon>Sulfurospirillaceae</taxon>
        <taxon>Sulfurospirillum</taxon>
    </lineage>
</organism>
<dbReference type="AlphaFoldDB" id="A0A2D3WC47"/>